<dbReference type="EMBL" id="JALIDZ010000007">
    <property type="protein sequence ID" value="MCT8973379.1"/>
    <property type="molecule type" value="Genomic_DNA"/>
</dbReference>
<evidence type="ECO:0000256" key="1">
    <source>
        <dbReference type="ARBA" id="ARBA00009199"/>
    </source>
</evidence>
<evidence type="ECO:0000259" key="2">
    <source>
        <dbReference type="Pfam" id="PF01425"/>
    </source>
</evidence>
<evidence type="ECO:0000313" key="3">
    <source>
        <dbReference type="EMBL" id="MCT8973379.1"/>
    </source>
</evidence>
<dbReference type="Pfam" id="PF01425">
    <property type="entry name" value="Amidase"/>
    <property type="match status" value="1"/>
</dbReference>
<proteinExistence type="inferred from homology"/>
<protein>
    <submittedName>
        <fullName evidence="3">Amidase family protein</fullName>
    </submittedName>
</protein>
<evidence type="ECO:0000313" key="4">
    <source>
        <dbReference type="Proteomes" id="UP001320898"/>
    </source>
</evidence>
<gene>
    <name evidence="3" type="ORF">MUB46_16075</name>
</gene>
<dbReference type="AlphaFoldDB" id="A0AAW5R2P1"/>
<dbReference type="SUPFAM" id="SSF75304">
    <property type="entry name" value="Amidase signature (AS) enzymes"/>
    <property type="match status" value="1"/>
</dbReference>
<accession>A0AAW5R2P1</accession>
<dbReference type="Gene3D" id="3.90.1300.10">
    <property type="entry name" value="Amidase signature (AS) domain"/>
    <property type="match status" value="1"/>
</dbReference>
<dbReference type="InterPro" id="IPR036928">
    <property type="entry name" value="AS_sf"/>
</dbReference>
<dbReference type="Proteomes" id="UP001320898">
    <property type="component" value="Unassembled WGS sequence"/>
</dbReference>
<keyword evidence="4" id="KW-1185">Reference proteome</keyword>
<dbReference type="InterPro" id="IPR000120">
    <property type="entry name" value="Amidase"/>
</dbReference>
<comment type="similarity">
    <text evidence="1">Belongs to the amidase family.</text>
</comment>
<dbReference type="GO" id="GO:0003824">
    <property type="term" value="F:catalytic activity"/>
    <property type="evidence" value="ECO:0007669"/>
    <property type="project" value="InterPro"/>
</dbReference>
<dbReference type="RefSeq" id="WP_261616951.1">
    <property type="nucleotide sequence ID" value="NZ_JALIDZ010000007.1"/>
</dbReference>
<dbReference type="PANTHER" id="PTHR11895:SF7">
    <property type="entry name" value="GLUTAMYL-TRNA(GLN) AMIDOTRANSFERASE SUBUNIT A, MITOCHONDRIAL"/>
    <property type="match status" value="1"/>
</dbReference>
<organism evidence="3 4">
    <name type="scientific">Microbaculum marinisediminis</name>
    <dbReference type="NCBI Taxonomy" id="2931392"/>
    <lineage>
        <taxon>Bacteria</taxon>
        <taxon>Pseudomonadati</taxon>
        <taxon>Pseudomonadota</taxon>
        <taxon>Alphaproteobacteria</taxon>
        <taxon>Hyphomicrobiales</taxon>
        <taxon>Tepidamorphaceae</taxon>
        <taxon>Microbaculum</taxon>
    </lineage>
</organism>
<reference evidence="3 4" key="1">
    <citation type="submission" date="2022-04" db="EMBL/GenBank/DDBJ databases">
        <authorList>
            <person name="Ye Y.-Q."/>
            <person name="Du Z.-J."/>
        </authorList>
    </citation>
    <scope>NUCLEOTIDE SEQUENCE [LARGE SCALE GENOMIC DNA]</scope>
    <source>
        <strain evidence="3 4">A6E488</strain>
    </source>
</reference>
<comment type="caution">
    <text evidence="3">The sequence shown here is derived from an EMBL/GenBank/DDBJ whole genome shotgun (WGS) entry which is preliminary data.</text>
</comment>
<dbReference type="PANTHER" id="PTHR11895">
    <property type="entry name" value="TRANSAMIDASE"/>
    <property type="match status" value="1"/>
</dbReference>
<feature type="domain" description="Amidase" evidence="2">
    <location>
        <begin position="33"/>
        <end position="454"/>
    </location>
</feature>
<dbReference type="InterPro" id="IPR023631">
    <property type="entry name" value="Amidase_dom"/>
</dbReference>
<name>A0AAW5R2P1_9HYPH</name>
<sequence length="478" mass="51345">MSVNFDKNAEIGYLTAIDLKQAYTSGALSAKTVTEQILDRIAELNPELNAFSALTADQAMQDAANADAQRAEGRDAPLLGIPVTIKDAYDLAGVKTETGSIWLSETSAVADADNVVVKRLRDAGAVVLGKTTTSEMAWSGLSWSPLTGTTHNPWGKGLNAGASSAGAGVAAAAGFGPLHLGSDGGGSIRMPCHFCGVFGLKPTFGRVPHVPMSNNDYATHIGPMSKTVADSALMLKVMAGPHHLDHTCCESSPPDYLASLPATMKGKRIALSVDLGHARVDDDVAASVREAAKLFSSLGANVEEVTPSWGEKGADLARFFWAAKEGRRANLIEEWGSKLGADYVACMRAGAEYSAPEFLNRRQEKYDYVAEMQSFFEDWDFLLTPTASVTAFPPQQMRPDHWPQHEWDWMAWAEFLYPFNLSGNPAASVPCGFDGSGLPIGLQIVGRRFDDLGVLQASAAYEASNPIYRQRPSFDSFR</sequence>